<evidence type="ECO:0000256" key="2">
    <source>
        <dbReference type="ARBA" id="ARBA00006810"/>
    </source>
</evidence>
<feature type="transmembrane region" description="Helical" evidence="12">
    <location>
        <begin position="127"/>
        <end position="144"/>
    </location>
</feature>
<dbReference type="InterPro" id="IPR000568">
    <property type="entry name" value="ATP_synth_F0_asu"/>
</dbReference>
<dbReference type="GO" id="GO:0046933">
    <property type="term" value="F:proton-transporting ATP synthase activity, rotational mechanism"/>
    <property type="evidence" value="ECO:0007669"/>
    <property type="project" value="TreeGrafter"/>
</dbReference>
<evidence type="ECO:0000256" key="10">
    <source>
        <dbReference type="ARBA" id="ARBA00023310"/>
    </source>
</evidence>
<feature type="transmembrane region" description="Helical" evidence="12">
    <location>
        <begin position="20"/>
        <end position="38"/>
    </location>
</feature>
<dbReference type="RefSeq" id="YP_009019478.1">
    <property type="nucleotide sequence ID" value="NC_023783.1"/>
</dbReference>
<evidence type="ECO:0000256" key="4">
    <source>
        <dbReference type="ARBA" id="ARBA00022547"/>
    </source>
</evidence>
<keyword evidence="8" id="KW-0406">Ion transport</keyword>
<dbReference type="PANTHER" id="PTHR11410:SF0">
    <property type="entry name" value="ATP SYNTHASE SUBUNIT A"/>
    <property type="match status" value="1"/>
</dbReference>
<evidence type="ECO:0000256" key="12">
    <source>
        <dbReference type="SAM" id="Phobius"/>
    </source>
</evidence>
<dbReference type="GO" id="GO:0045259">
    <property type="term" value="C:proton-transporting ATP synthase complex"/>
    <property type="evidence" value="ECO:0007669"/>
    <property type="project" value="UniProtKB-KW"/>
</dbReference>
<feature type="transmembrane region" description="Helical" evidence="12">
    <location>
        <begin position="98"/>
        <end position="115"/>
    </location>
</feature>
<keyword evidence="13" id="KW-0496">Mitochondrion</keyword>
<evidence type="ECO:0000256" key="5">
    <source>
        <dbReference type="ARBA" id="ARBA00022692"/>
    </source>
</evidence>
<dbReference type="GeneID" id="18667353"/>
<evidence type="ECO:0000256" key="9">
    <source>
        <dbReference type="ARBA" id="ARBA00023136"/>
    </source>
</evidence>
<keyword evidence="9 12" id="KW-0472">Membrane</keyword>
<proteinExistence type="inferred from homology"/>
<protein>
    <recommendedName>
        <fullName evidence="11">ATP synthase subunit a</fullName>
    </recommendedName>
</protein>
<evidence type="ECO:0000256" key="11">
    <source>
        <dbReference type="RuleBase" id="RU004450"/>
    </source>
</evidence>
<evidence type="ECO:0000256" key="1">
    <source>
        <dbReference type="ARBA" id="ARBA00004141"/>
    </source>
</evidence>
<dbReference type="InterPro" id="IPR045083">
    <property type="entry name" value="ATP_synth_F0_asu_bact/mt"/>
</dbReference>
<evidence type="ECO:0000256" key="8">
    <source>
        <dbReference type="ARBA" id="ARBA00023065"/>
    </source>
</evidence>
<comment type="similarity">
    <text evidence="2">Belongs to the ATPase A chain family.</text>
</comment>
<dbReference type="SUPFAM" id="SSF81336">
    <property type="entry name" value="F1F0 ATP synthase subunit A"/>
    <property type="match status" value="1"/>
</dbReference>
<dbReference type="PRINTS" id="PR00123">
    <property type="entry name" value="ATPASEA"/>
</dbReference>
<feature type="transmembrane region" description="Helical" evidence="12">
    <location>
        <begin position="186"/>
        <end position="210"/>
    </location>
</feature>
<evidence type="ECO:0000313" key="13">
    <source>
        <dbReference type="EMBL" id="AHB52761.1"/>
    </source>
</evidence>
<keyword evidence="4" id="KW-0138">CF(0)</keyword>
<keyword evidence="7 12" id="KW-1133">Transmembrane helix</keyword>
<dbReference type="CTD" id="4508"/>
<keyword evidence="6" id="KW-0375">Hydrogen ion transport</keyword>
<feature type="transmembrane region" description="Helical" evidence="12">
    <location>
        <begin position="156"/>
        <end position="174"/>
    </location>
</feature>
<feature type="transmembrane region" description="Helical" evidence="12">
    <location>
        <begin position="68"/>
        <end position="92"/>
    </location>
</feature>
<dbReference type="Gene3D" id="1.20.120.220">
    <property type="entry name" value="ATP synthase, F0 complex, subunit A"/>
    <property type="match status" value="1"/>
</dbReference>
<keyword evidence="5 12" id="KW-0812">Transmembrane</keyword>
<sequence length="230" mass="25324">MTNLFSSFDPSSWLSLSLNWLSSFLILLVIPLSFNPLFSKFTKLIKVVKLNVFKEFSAVSSKISSPGIMLPSLALFWFIALNNFTGLFPFIFTSSAHLTYACALALPLWLGHIIFKNSVEPNATMTHLVPLGTPPILMPFMVLIELTSNIIRPLTLSVRLAANMIAGHLLISLIGHSASPEFNFSIMGVGLALILLCVLESAVSLIQAYVFSMLSTLYFNEVNSSKISLY</sequence>
<dbReference type="PROSITE" id="PS00449">
    <property type="entry name" value="ATPASE_A"/>
    <property type="match status" value="1"/>
</dbReference>
<keyword evidence="3" id="KW-0813">Transport</keyword>
<dbReference type="NCBIfam" id="TIGR01131">
    <property type="entry name" value="ATP_synt_6_or_A"/>
    <property type="match status" value="1"/>
</dbReference>
<accession>W8DN98</accession>
<geneLocation type="mitochondrion" evidence="13"/>
<dbReference type="CDD" id="cd00310">
    <property type="entry name" value="ATP-synt_Fo_a_6"/>
    <property type="match status" value="1"/>
</dbReference>
<evidence type="ECO:0000256" key="6">
    <source>
        <dbReference type="ARBA" id="ARBA00022781"/>
    </source>
</evidence>
<name>W8DN98_9MAXI</name>
<comment type="subcellular location">
    <subcellularLocation>
        <location evidence="1">Membrane</location>
        <topology evidence="1">Multi-pass membrane protein</topology>
    </subcellularLocation>
    <subcellularLocation>
        <location evidence="11">Mitochondrion inner membrane</location>
        <topology evidence="11">Multi-pass membrane protein</topology>
    </subcellularLocation>
</comment>
<dbReference type="PANTHER" id="PTHR11410">
    <property type="entry name" value="ATP SYNTHASE SUBUNIT A"/>
    <property type="match status" value="1"/>
</dbReference>
<dbReference type="InterPro" id="IPR035908">
    <property type="entry name" value="F0_ATP_A_sf"/>
</dbReference>
<dbReference type="EMBL" id="KF667526">
    <property type="protein sequence ID" value="AHB52761.1"/>
    <property type="molecule type" value="Genomic_DNA"/>
</dbReference>
<evidence type="ECO:0000256" key="7">
    <source>
        <dbReference type="ARBA" id="ARBA00022989"/>
    </source>
</evidence>
<dbReference type="InterPro" id="IPR023011">
    <property type="entry name" value="ATP_synth_F0_asu_AS"/>
</dbReference>
<dbReference type="GO" id="GO:0005743">
    <property type="term" value="C:mitochondrial inner membrane"/>
    <property type="evidence" value="ECO:0007669"/>
    <property type="project" value="UniProtKB-SubCell"/>
</dbReference>
<gene>
    <name evidence="13" type="primary">ATP6</name>
</gene>
<keyword evidence="10" id="KW-0066">ATP synthesis</keyword>
<organism evidence="13">
    <name type="scientific">Amphiascoides atopus</name>
    <dbReference type="NCBI Taxonomy" id="1352461"/>
    <lineage>
        <taxon>Eukaryota</taxon>
        <taxon>Metazoa</taxon>
        <taxon>Ecdysozoa</taxon>
        <taxon>Arthropoda</taxon>
        <taxon>Crustacea</taxon>
        <taxon>Multicrustacea</taxon>
        <taxon>Hexanauplia</taxon>
        <taxon>Copepoda</taxon>
        <taxon>Harpacticoida</taxon>
        <taxon>Miraciidae</taxon>
        <taxon>Amphiascoides</taxon>
    </lineage>
</organism>
<reference evidence="13" key="1">
    <citation type="journal article" date="2014" name="Gene">
        <title>The mitochondrial genomes of Amphiascoides atopus and Schizopera knabeni (Harpacticoida: Miraciidae) reveal similarities between the copepod orders Harpacticoida and Poecilostomatoida.</title>
        <authorList>
            <person name="Easton E.E."/>
            <person name="Darrow E.M."/>
            <person name="Spears T."/>
            <person name="Thistle D."/>
        </authorList>
    </citation>
    <scope>NUCLEOTIDE SEQUENCE</scope>
</reference>
<evidence type="ECO:0000256" key="3">
    <source>
        <dbReference type="ARBA" id="ARBA00022448"/>
    </source>
</evidence>
<dbReference type="Pfam" id="PF00119">
    <property type="entry name" value="ATP-synt_A"/>
    <property type="match status" value="1"/>
</dbReference>
<dbReference type="AlphaFoldDB" id="W8DN98"/>